<proteinExistence type="predicted"/>
<accession>A0A0K2U5D1</accession>
<dbReference type="EMBL" id="HACA01016118">
    <property type="protein sequence ID" value="CDW33479.1"/>
    <property type="molecule type" value="Transcribed_RNA"/>
</dbReference>
<feature type="non-terminal residue" evidence="1">
    <location>
        <position position="1"/>
    </location>
</feature>
<name>A0A0K2U5D1_LEPSM</name>
<dbReference type="AlphaFoldDB" id="A0A0K2U5D1"/>
<sequence>FPSRQLDFTQGKSTSLTKLCYCLTTILRPFGNNHGCILFPSDVTIPRIIAEPGSLVCFTRETTSTLLAR</sequence>
<organism evidence="1">
    <name type="scientific">Lepeophtheirus salmonis</name>
    <name type="common">Salmon louse</name>
    <name type="synonym">Caligus salmonis</name>
    <dbReference type="NCBI Taxonomy" id="72036"/>
    <lineage>
        <taxon>Eukaryota</taxon>
        <taxon>Metazoa</taxon>
        <taxon>Ecdysozoa</taxon>
        <taxon>Arthropoda</taxon>
        <taxon>Crustacea</taxon>
        <taxon>Multicrustacea</taxon>
        <taxon>Hexanauplia</taxon>
        <taxon>Copepoda</taxon>
        <taxon>Siphonostomatoida</taxon>
        <taxon>Caligidae</taxon>
        <taxon>Lepeophtheirus</taxon>
    </lineage>
</organism>
<protein>
    <submittedName>
        <fullName evidence="1">Uncharacterized protein</fullName>
    </submittedName>
</protein>
<reference evidence="1" key="1">
    <citation type="submission" date="2014-05" db="EMBL/GenBank/DDBJ databases">
        <authorList>
            <person name="Chronopoulou M."/>
        </authorList>
    </citation>
    <scope>NUCLEOTIDE SEQUENCE</scope>
    <source>
        <tissue evidence="1">Whole organism</tissue>
    </source>
</reference>
<evidence type="ECO:0000313" key="1">
    <source>
        <dbReference type="EMBL" id="CDW33479.1"/>
    </source>
</evidence>